<dbReference type="EMBL" id="JACVVD010000015">
    <property type="protein sequence ID" value="MBD0384112.1"/>
    <property type="molecule type" value="Genomic_DNA"/>
</dbReference>
<evidence type="ECO:0000313" key="1">
    <source>
        <dbReference type="EMBL" id="MBD0384112.1"/>
    </source>
</evidence>
<dbReference type="Proteomes" id="UP000650466">
    <property type="component" value="Unassembled WGS sequence"/>
</dbReference>
<comment type="caution">
    <text evidence="1">The sequence shown here is derived from an EMBL/GenBank/DDBJ whole genome shotgun (WGS) entry which is preliminary data.</text>
</comment>
<dbReference type="AlphaFoldDB" id="A0A926KV58"/>
<keyword evidence="2" id="KW-1185">Reference proteome</keyword>
<evidence type="ECO:0000313" key="2">
    <source>
        <dbReference type="Proteomes" id="UP000650466"/>
    </source>
</evidence>
<accession>A0A926KV58</accession>
<sequence length="92" mass="11092">MGLFEQQLEKLIACSIELLTKEGIDAIMHYYRHDEYEMAFEGLLIELTKVGQYPPNFVFHEWKELGEHYKLDKESIFDELIWEKFLNWGKSF</sequence>
<dbReference type="RefSeq" id="WP_188177887.1">
    <property type="nucleotide sequence ID" value="NZ_JACVVD010000015.1"/>
</dbReference>
<proteinExistence type="predicted"/>
<name>A0A926KV58_9BACL</name>
<organism evidence="1 2">
    <name type="scientific">Paenibacillus sedimenti</name>
    <dbReference type="NCBI Taxonomy" id="2770274"/>
    <lineage>
        <taxon>Bacteria</taxon>
        <taxon>Bacillati</taxon>
        <taxon>Bacillota</taxon>
        <taxon>Bacilli</taxon>
        <taxon>Bacillales</taxon>
        <taxon>Paenibacillaceae</taxon>
        <taxon>Paenibacillus</taxon>
    </lineage>
</organism>
<protein>
    <submittedName>
        <fullName evidence="1">Uncharacterized protein</fullName>
    </submittedName>
</protein>
<reference evidence="1" key="1">
    <citation type="submission" date="2020-09" db="EMBL/GenBank/DDBJ databases">
        <title>Draft Genome Sequence of Paenibacillus sp. WST5.</title>
        <authorList>
            <person name="Bao Z."/>
        </authorList>
    </citation>
    <scope>NUCLEOTIDE SEQUENCE</scope>
    <source>
        <strain evidence="1">WST5</strain>
    </source>
</reference>
<gene>
    <name evidence="1" type="ORF">ICC18_29110</name>
</gene>